<evidence type="ECO:0000313" key="2">
    <source>
        <dbReference type="EMBL" id="KGM49321.1"/>
    </source>
</evidence>
<dbReference type="EMBL" id="AQQX01000002">
    <property type="protein sequence ID" value="KGM49321.1"/>
    <property type="molecule type" value="Genomic_DNA"/>
</dbReference>
<dbReference type="Proteomes" id="UP000030004">
    <property type="component" value="Unassembled WGS sequence"/>
</dbReference>
<keyword evidence="3" id="KW-1185">Reference proteome</keyword>
<accession>A0A0A0EEE6</accession>
<feature type="transmembrane region" description="Helical" evidence="1">
    <location>
        <begin position="260"/>
        <end position="281"/>
    </location>
</feature>
<evidence type="ECO:0000256" key="1">
    <source>
        <dbReference type="SAM" id="Phobius"/>
    </source>
</evidence>
<dbReference type="RefSeq" id="WP_043745930.1">
    <property type="nucleotide sequence ID" value="NZ_AQQX01000002.1"/>
</dbReference>
<feature type="transmembrane region" description="Helical" evidence="1">
    <location>
        <begin position="287"/>
        <end position="307"/>
    </location>
</feature>
<proteinExistence type="predicted"/>
<organism evidence="2 3">
    <name type="scientific">Pseudooceanicola atlanticus</name>
    <dbReference type="NCBI Taxonomy" id="1461694"/>
    <lineage>
        <taxon>Bacteria</taxon>
        <taxon>Pseudomonadati</taxon>
        <taxon>Pseudomonadota</taxon>
        <taxon>Alphaproteobacteria</taxon>
        <taxon>Rhodobacterales</taxon>
        <taxon>Paracoccaceae</taxon>
        <taxon>Pseudooceanicola</taxon>
    </lineage>
</organism>
<protein>
    <submittedName>
        <fullName evidence="2">Uncharacterized protein</fullName>
    </submittedName>
</protein>
<comment type="caution">
    <text evidence="2">The sequence shown here is derived from an EMBL/GenBank/DDBJ whole genome shotgun (WGS) entry which is preliminary data.</text>
</comment>
<keyword evidence="1" id="KW-0472">Membrane</keyword>
<dbReference type="eggNOG" id="ENOG5033J0V">
    <property type="taxonomic scope" value="Bacteria"/>
</dbReference>
<keyword evidence="1" id="KW-1133">Transmembrane helix</keyword>
<dbReference type="OrthoDB" id="7849696at2"/>
<reference evidence="2 3" key="1">
    <citation type="journal article" date="2015" name="Antonie Van Leeuwenhoek">
        <title>Pseudooceanicola atlanticus gen. nov. sp. nov., isolated from surface seawater of the Atlantic Ocean and reclassification of Oceanicola batsensis, Oceanicola marinus, Oceanicola nitratireducens, Oceanicola nanhaiensis, Oceanicola antarcticus and Oceanicola flagellatus, as Pseudooceanicola batsensis comb. nov., Pseudooceanicola marinus comb. nov., Pseudooceanicola nitratireducens comb. nov., Pseudooceanicola nanhaiensis comb. nov., Pseudooceanicola antarcticus comb. nov., and Pseudooceanicola flagellatus comb. nov.</title>
        <authorList>
            <person name="Lai Q."/>
            <person name="Li G."/>
            <person name="Liu X."/>
            <person name="Du Y."/>
            <person name="Sun F."/>
            <person name="Shao Z."/>
        </authorList>
    </citation>
    <scope>NUCLEOTIDE SEQUENCE [LARGE SCALE GENOMIC DNA]</scope>
    <source>
        <strain evidence="2 3">22II-s11g</strain>
    </source>
</reference>
<evidence type="ECO:0000313" key="3">
    <source>
        <dbReference type="Proteomes" id="UP000030004"/>
    </source>
</evidence>
<dbReference type="AlphaFoldDB" id="A0A0A0EEE6"/>
<sequence length="332" mass="35495">MQRVWIGTSSITPENTTSRYLSANSALVAALLSPAMPRIVTRFGAPRPVEGGFDVFDLDAPDGPGRDVDAIRDRLPFIADLPGLAAALAEDREGQRLRSVFFVLSEEDPRRVSDGCVTITDVIDVDLAVEVEAPGDEETGPTGFLHRPGEPFAIAFKPALLSGSKTWQVQGNMLTGPQGPLDLTQVTEVGLSQTHLRSSVIRETTLIHLHGRFRIGCNGTTTKGADMRGLGLLTDAILSELAVINPDLPVHMGYLGGQRVAMFIVGILTALFALGMGIALMAGSGRAGFEIVIVLIGMLLFGAMLTWQNAPWRKVPSLPVSLAPVILAARRR</sequence>
<gene>
    <name evidence="2" type="ORF">ATO9_04630</name>
</gene>
<keyword evidence="1" id="KW-0812">Transmembrane</keyword>
<name>A0A0A0EEE6_9RHOB</name>